<dbReference type="Gene3D" id="1.20.120.450">
    <property type="entry name" value="dinb family like domain"/>
    <property type="match status" value="1"/>
</dbReference>
<gene>
    <name evidence="1" type="ORF">ACFFHU_29495</name>
</gene>
<evidence type="ECO:0000313" key="2">
    <source>
        <dbReference type="Proteomes" id="UP001589894"/>
    </source>
</evidence>
<dbReference type="InterPro" id="IPR034660">
    <property type="entry name" value="DinB/YfiT-like"/>
</dbReference>
<dbReference type="InterPro" id="IPR007061">
    <property type="entry name" value="MST-like"/>
</dbReference>
<dbReference type="Proteomes" id="UP001589894">
    <property type="component" value="Unassembled WGS sequence"/>
</dbReference>
<dbReference type="Pfam" id="PF04978">
    <property type="entry name" value="MST"/>
    <property type="match status" value="1"/>
</dbReference>
<accession>A0ABV6P5F0</accession>
<comment type="caution">
    <text evidence="1">The sequence shown here is derived from an EMBL/GenBank/DDBJ whole genome shotgun (WGS) entry which is preliminary data.</text>
</comment>
<name>A0ABV6P5F0_9ACTN</name>
<protein>
    <submittedName>
        <fullName evidence="1">DinB family protein</fullName>
    </submittedName>
</protein>
<proteinExistence type="predicted"/>
<dbReference type="RefSeq" id="WP_377343737.1">
    <property type="nucleotide sequence ID" value="NZ_JBHLUE010000034.1"/>
</dbReference>
<keyword evidence="2" id="KW-1185">Reference proteome</keyword>
<reference evidence="1 2" key="1">
    <citation type="submission" date="2024-09" db="EMBL/GenBank/DDBJ databases">
        <authorList>
            <person name="Sun Q."/>
            <person name="Mori K."/>
        </authorList>
    </citation>
    <scope>NUCLEOTIDE SEQUENCE [LARGE SCALE GENOMIC DNA]</scope>
    <source>
        <strain evidence="1 2">TBRC 2205</strain>
    </source>
</reference>
<organism evidence="1 2">
    <name type="scientific">Plantactinospora siamensis</name>
    <dbReference type="NCBI Taxonomy" id="555372"/>
    <lineage>
        <taxon>Bacteria</taxon>
        <taxon>Bacillati</taxon>
        <taxon>Actinomycetota</taxon>
        <taxon>Actinomycetes</taxon>
        <taxon>Micromonosporales</taxon>
        <taxon>Micromonosporaceae</taxon>
        <taxon>Plantactinospora</taxon>
    </lineage>
</organism>
<evidence type="ECO:0000313" key="1">
    <source>
        <dbReference type="EMBL" id="MFC0568262.1"/>
    </source>
</evidence>
<dbReference type="SUPFAM" id="SSF109854">
    <property type="entry name" value="DinB/YfiT-like putative metalloenzymes"/>
    <property type="match status" value="1"/>
</dbReference>
<dbReference type="EMBL" id="JBHLUE010000034">
    <property type="protein sequence ID" value="MFC0568262.1"/>
    <property type="molecule type" value="Genomic_DNA"/>
</dbReference>
<sequence>MVAAPKDVLKNYLQGARDVLIWKLEGLSERDQRLPRTPTGTNLLGLVKHALNTEAIYFGPTFGREWPTPDELVSLGDPDPMAGWYATETETAAGIIDLYRRVQAFADETIDSLPLDAIGRVAHWGGAEVTLHEIMVHMTVDLQRHAGHADILREQVDGSVGLLRRHSNVPDAIDWPTHTQRLTAIADNFHERGRTFPQARV</sequence>